<dbReference type="GO" id="GO:0042138">
    <property type="term" value="P:meiotic DNA double-strand break formation"/>
    <property type="evidence" value="ECO:0007669"/>
    <property type="project" value="TreeGrafter"/>
</dbReference>
<dbReference type="GeneID" id="19157129"/>
<evidence type="ECO:0000256" key="9">
    <source>
        <dbReference type="ARBA" id="ARBA00023235"/>
    </source>
</evidence>
<comment type="cofactor">
    <cofactor evidence="2">
        <name>Mg(2+)</name>
        <dbReference type="ChEBI" id="CHEBI:18420"/>
    </cofactor>
</comment>
<comment type="similarity">
    <text evidence="3 10">Belongs to the TOP6A family.</text>
</comment>
<dbReference type="GO" id="GO:0003918">
    <property type="term" value="F:DNA topoisomerase type II (double strand cut, ATP-hydrolyzing) activity"/>
    <property type="evidence" value="ECO:0007669"/>
    <property type="project" value="UniProtKB-UniRule"/>
</dbReference>
<comment type="caution">
    <text evidence="13">The sequence shown here is derived from an EMBL/GenBank/DDBJ whole genome shotgun (WGS) entry which is preliminary data.</text>
</comment>
<evidence type="ECO:0000256" key="2">
    <source>
        <dbReference type="ARBA" id="ARBA00001946"/>
    </source>
</evidence>
<dbReference type="EMBL" id="AMWN01000002">
    <property type="protein sequence ID" value="EXJ93836.1"/>
    <property type="molecule type" value="Genomic_DNA"/>
</dbReference>
<dbReference type="GO" id="GO:0003677">
    <property type="term" value="F:DNA binding"/>
    <property type="evidence" value="ECO:0007669"/>
    <property type="project" value="UniProtKB-UniRule"/>
</dbReference>
<evidence type="ECO:0000256" key="3">
    <source>
        <dbReference type="ARBA" id="ARBA00006559"/>
    </source>
</evidence>
<evidence type="ECO:0000256" key="1">
    <source>
        <dbReference type="ARBA" id="ARBA00000185"/>
    </source>
</evidence>
<dbReference type="PANTHER" id="PTHR10848">
    <property type="entry name" value="MEIOTIC RECOMBINATION PROTEIN SPO11"/>
    <property type="match status" value="1"/>
</dbReference>
<dbReference type="Gene3D" id="3.40.1360.10">
    <property type="match status" value="1"/>
</dbReference>
<dbReference type="Gene3D" id="1.10.10.10">
    <property type="entry name" value="Winged helix-like DNA-binding domain superfamily/Winged helix DNA-binding domain"/>
    <property type="match status" value="1"/>
</dbReference>
<evidence type="ECO:0000259" key="12">
    <source>
        <dbReference type="Pfam" id="PF21180"/>
    </source>
</evidence>
<dbReference type="GO" id="GO:0005524">
    <property type="term" value="F:ATP binding"/>
    <property type="evidence" value="ECO:0007669"/>
    <property type="project" value="InterPro"/>
</dbReference>
<dbReference type="OrthoDB" id="5377392at2759"/>
<evidence type="ECO:0000256" key="7">
    <source>
        <dbReference type="ARBA" id="ARBA00023029"/>
    </source>
</evidence>
<evidence type="ECO:0000313" key="14">
    <source>
        <dbReference type="Proteomes" id="UP000019484"/>
    </source>
</evidence>
<dbReference type="STRING" id="1182541.W9YX63"/>
<proteinExistence type="inferred from homology"/>
<evidence type="ECO:0000313" key="13">
    <source>
        <dbReference type="EMBL" id="EXJ93836.1"/>
    </source>
</evidence>
<keyword evidence="8 10" id="KW-0238">DNA-binding</keyword>
<accession>W9YX63</accession>
<gene>
    <name evidence="13" type="ORF">A1O1_02229</name>
</gene>
<keyword evidence="7 10" id="KW-0799">Topoisomerase</keyword>
<sequence>MQRQPCHERRTSTAERPAVSAENQRVLNYIENSFNSILREIRLRPPGKPVLVLKRIVAVKPYYDNDDLQRVKCDIESREVRYHFPGKNEDEAWRFTCVGRILGEIHTAIRQGITVTKSRDIYYHDPALFKQQETVDRYLDDIAYTCRVTRRDLNVSASPKGLIAGLQPTLPGQREAIHIPDDRTTLPGISHIRWILVIEKEATFRSLVEMGLHQHSKFEPGLLVTAKGYPDVATRYFLRFVLDHAHPPIPIFGLFDWDPDGIQILKCYLYGSKNLAQEHASIIPEMVWIGLKAEDIHASGPAHGVLLPLSMRDRALAVSMLGSAEWRDGEGEVLSGLQECTAQLQRMLKLGRKAEIQILDHGEGGLERWLITKLRDGVEHLSV</sequence>
<organism evidence="13 14">
    <name type="scientific">Capronia coronata CBS 617.96</name>
    <dbReference type="NCBI Taxonomy" id="1182541"/>
    <lineage>
        <taxon>Eukaryota</taxon>
        <taxon>Fungi</taxon>
        <taxon>Dikarya</taxon>
        <taxon>Ascomycota</taxon>
        <taxon>Pezizomycotina</taxon>
        <taxon>Eurotiomycetes</taxon>
        <taxon>Chaetothyriomycetidae</taxon>
        <taxon>Chaetothyriales</taxon>
        <taxon>Herpotrichiellaceae</taxon>
        <taxon>Capronia</taxon>
    </lineage>
</organism>
<feature type="domain" description="Topoisomerase 6 subunit A/Spo11 TOPRIM" evidence="12">
    <location>
        <begin position="195"/>
        <end position="360"/>
    </location>
</feature>
<dbReference type="SUPFAM" id="SSF56726">
    <property type="entry name" value="DNA topoisomerase IV, alpha subunit"/>
    <property type="match status" value="1"/>
</dbReference>
<keyword evidence="5" id="KW-0479">Metal-binding</keyword>
<dbReference type="EC" id="5.6.2.2" evidence="4"/>
<dbReference type="eggNOG" id="KOG2795">
    <property type="taxonomic scope" value="Eukaryota"/>
</dbReference>
<dbReference type="AlphaFoldDB" id="W9YX63"/>
<dbReference type="PRINTS" id="PR01550">
    <property type="entry name" value="TOP6AFAMILY"/>
</dbReference>
<feature type="active site" description="O-(5'-phospho-DNA)-tyrosine intermediate" evidence="10">
    <location>
        <position position="123"/>
    </location>
</feature>
<evidence type="ECO:0000256" key="4">
    <source>
        <dbReference type="ARBA" id="ARBA00012895"/>
    </source>
</evidence>
<dbReference type="InterPro" id="IPR013049">
    <property type="entry name" value="Spo11/TopoVI_A_N"/>
</dbReference>
<evidence type="ECO:0000259" key="11">
    <source>
        <dbReference type="Pfam" id="PF04406"/>
    </source>
</evidence>
<keyword evidence="9 10" id="KW-0413">Isomerase</keyword>
<dbReference type="GO" id="GO:0000706">
    <property type="term" value="P:meiotic DNA double-strand break processing"/>
    <property type="evidence" value="ECO:0007669"/>
    <property type="project" value="TreeGrafter"/>
</dbReference>
<evidence type="ECO:0000256" key="8">
    <source>
        <dbReference type="ARBA" id="ARBA00023125"/>
    </source>
</evidence>
<dbReference type="Proteomes" id="UP000019484">
    <property type="component" value="Unassembled WGS sequence"/>
</dbReference>
<name>W9YX63_9EURO</name>
<dbReference type="InterPro" id="IPR002815">
    <property type="entry name" value="Spo11/TopoVI_A"/>
</dbReference>
<keyword evidence="14" id="KW-1185">Reference proteome</keyword>
<reference evidence="13 14" key="1">
    <citation type="submission" date="2013-03" db="EMBL/GenBank/DDBJ databases">
        <title>The Genome Sequence of Capronia coronata CBS 617.96.</title>
        <authorList>
            <consortium name="The Broad Institute Genomics Platform"/>
            <person name="Cuomo C."/>
            <person name="de Hoog S."/>
            <person name="Gorbushina A."/>
            <person name="Walker B."/>
            <person name="Young S.K."/>
            <person name="Zeng Q."/>
            <person name="Gargeya S."/>
            <person name="Fitzgerald M."/>
            <person name="Haas B."/>
            <person name="Abouelleil A."/>
            <person name="Allen A.W."/>
            <person name="Alvarado L."/>
            <person name="Arachchi H.M."/>
            <person name="Berlin A.M."/>
            <person name="Chapman S.B."/>
            <person name="Gainer-Dewar J."/>
            <person name="Goldberg J."/>
            <person name="Griggs A."/>
            <person name="Gujja S."/>
            <person name="Hansen M."/>
            <person name="Howarth C."/>
            <person name="Imamovic A."/>
            <person name="Ireland A."/>
            <person name="Larimer J."/>
            <person name="McCowan C."/>
            <person name="Murphy C."/>
            <person name="Pearson M."/>
            <person name="Poon T.W."/>
            <person name="Priest M."/>
            <person name="Roberts A."/>
            <person name="Saif S."/>
            <person name="Shea T."/>
            <person name="Sisk P."/>
            <person name="Sykes S."/>
            <person name="Wortman J."/>
            <person name="Nusbaum C."/>
            <person name="Birren B."/>
        </authorList>
    </citation>
    <scope>NUCLEOTIDE SEQUENCE [LARGE SCALE GENOMIC DNA]</scope>
    <source>
        <strain evidence="13 14">CBS 617.96</strain>
    </source>
</reference>
<dbReference type="PANTHER" id="PTHR10848:SF0">
    <property type="entry name" value="MEIOTIC RECOMBINATION PROTEIN SPO11"/>
    <property type="match status" value="1"/>
</dbReference>
<feature type="domain" description="Spo11/DNA topoisomerase VI subunit A N-terminal" evidence="11">
    <location>
        <begin position="93"/>
        <end position="155"/>
    </location>
</feature>
<dbReference type="PROSITE" id="PS52041">
    <property type="entry name" value="TOPO_IIB"/>
    <property type="match status" value="1"/>
</dbReference>
<comment type="catalytic activity">
    <reaction evidence="1 10">
        <text>ATP-dependent breakage, passage and rejoining of double-stranded DNA.</text>
        <dbReference type="EC" id="5.6.2.2"/>
    </reaction>
</comment>
<dbReference type="GO" id="GO:0000228">
    <property type="term" value="C:nuclear chromosome"/>
    <property type="evidence" value="ECO:0007669"/>
    <property type="project" value="TreeGrafter"/>
</dbReference>
<dbReference type="InterPro" id="IPR036078">
    <property type="entry name" value="Spo11/TopoVI_A_sf"/>
</dbReference>
<keyword evidence="6" id="KW-0460">Magnesium</keyword>
<evidence type="ECO:0000256" key="6">
    <source>
        <dbReference type="ARBA" id="ARBA00022842"/>
    </source>
</evidence>
<dbReference type="GO" id="GO:0007131">
    <property type="term" value="P:reciprocal meiotic recombination"/>
    <property type="evidence" value="ECO:0007669"/>
    <property type="project" value="TreeGrafter"/>
</dbReference>
<evidence type="ECO:0000256" key="10">
    <source>
        <dbReference type="PROSITE-ProRule" id="PRU01385"/>
    </source>
</evidence>
<dbReference type="RefSeq" id="XP_007721330.1">
    <property type="nucleotide sequence ID" value="XM_007723140.1"/>
</dbReference>
<dbReference type="Pfam" id="PF04406">
    <property type="entry name" value="TP6A_N"/>
    <property type="match status" value="1"/>
</dbReference>
<dbReference type="HOGENOM" id="CLU_037229_0_0_1"/>
<dbReference type="Pfam" id="PF21180">
    <property type="entry name" value="TOP6A-Spo11_Toprim"/>
    <property type="match status" value="1"/>
</dbReference>
<dbReference type="GO" id="GO:0046872">
    <property type="term" value="F:metal ion binding"/>
    <property type="evidence" value="ECO:0007669"/>
    <property type="project" value="UniProtKB-KW"/>
</dbReference>
<dbReference type="CDD" id="cd00223">
    <property type="entry name" value="TOPRIM_TopoIIB_SPO"/>
    <property type="match status" value="1"/>
</dbReference>
<dbReference type="InterPro" id="IPR036388">
    <property type="entry name" value="WH-like_DNA-bd_sf"/>
</dbReference>
<protein>
    <recommendedName>
        <fullName evidence="4">DNA topoisomerase (ATP-hydrolyzing)</fullName>
        <ecNumber evidence="4">5.6.2.2</ecNumber>
    </recommendedName>
</protein>
<evidence type="ECO:0000256" key="5">
    <source>
        <dbReference type="ARBA" id="ARBA00022723"/>
    </source>
</evidence>
<dbReference type="InterPro" id="IPR034136">
    <property type="entry name" value="TOPRIM_Topo6A/Spo11"/>
</dbReference>